<feature type="repeat" description="PPR" evidence="3">
    <location>
        <begin position="123"/>
        <end position="157"/>
    </location>
</feature>
<feature type="repeat" description="PPR" evidence="3">
    <location>
        <begin position="193"/>
        <end position="227"/>
    </location>
</feature>
<keyword evidence="7" id="KW-1185">Reference proteome</keyword>
<sequence>MAAVSLPTTTASISRPQCLPQSSHSSSLLHLPKPHNSISSVRTPLSLSNHTKTPKPHPSKHYCNLLNLSVEHGDVELAMAVHASLLKIQENTPYLFNALILAYFKLGLTSHAYKVFNCVKNPDVATFTTMVSWFVKSNREIEGVKLFSEMRRVGIQPNEYSFVAILTACSRILDIELGSQAHCLAIKMGFLQDTYVANTLMGFYSKCGCLNYALQVFDEMLQRDISSWNTVISALVKESMYEKAFALFHYLSQSNELTIDHFTLSTLLTACTENDAIMEGRELHAHALKFGLENNLSVTNALIGFYTKCRSIKDAIVLFDRMPVKDIITWTQMISAYMNSGLLEIAQEVFDKMPEKNCVSYNSLLSGFCQNGVPSKALNMFCKMITQGLELDDFTFTSVINACGLHADKNTSEQIHAFVLKSGFKSNNHVESALLDMFTKCERMSDAEKMFQILIDSLTQYNSSIIWTTMICGYARNGYPYEAISLFVKSQSENTIIIDEIVSSTVLGVCATLGFDRIGEQIHSIAIKSSLIQDTGVGNALIGMYTKCDNMTNAIKVFNLMKQHDIVSWNSLISGYIFHKQGDNALEIWKNMKTKNIKPNSITTLLIISAYTHTMSNLVNSCYTFFNSMKTVYKIEPDSTHYASLVRVFGHWGLVKEAEEIITKMPFEPNSFVWRALLDSSRTHMNTSIENKAAKEILGKKPNDPSTYILISNLYSAFGRFNCSETIREEMREKGIKKRPGKSWIFVENKVHEFYARDKSHARFKDIYSGLDILVLECLKIGYMPDTSFVLHEVEEGQKRNFLYYHSAKLAVTYGILMTGRGAPVRVMKNILLCGDCHSFFKHVSVVTKREIHVRDASGFHCFVNGECTCKG</sequence>
<dbReference type="FunFam" id="1.25.40.10:FF:000679">
    <property type="entry name" value="Pentatricopeptide repeat-containing protein At5g03800"/>
    <property type="match status" value="1"/>
</dbReference>
<feature type="repeat" description="PPR" evidence="3">
    <location>
        <begin position="565"/>
        <end position="599"/>
    </location>
</feature>
<dbReference type="Pfam" id="PF14432">
    <property type="entry name" value="DYW_deaminase"/>
    <property type="match status" value="1"/>
</dbReference>
<feature type="repeat" description="PPR" evidence="3">
    <location>
        <begin position="357"/>
        <end position="391"/>
    </location>
</feature>
<reference evidence="6 7" key="1">
    <citation type="journal article" date="2017" name="Nat. Commun.">
        <title>Genome assembly with in vitro proximity ligation data and whole-genome triplication in lettuce.</title>
        <authorList>
            <person name="Reyes-Chin-Wo S."/>
            <person name="Wang Z."/>
            <person name="Yang X."/>
            <person name="Kozik A."/>
            <person name="Arikit S."/>
            <person name="Song C."/>
            <person name="Xia L."/>
            <person name="Froenicke L."/>
            <person name="Lavelle D.O."/>
            <person name="Truco M.J."/>
            <person name="Xia R."/>
            <person name="Zhu S."/>
            <person name="Xu C."/>
            <person name="Xu H."/>
            <person name="Xu X."/>
            <person name="Cox K."/>
            <person name="Korf I."/>
            <person name="Meyers B.C."/>
            <person name="Michelmore R.W."/>
        </authorList>
    </citation>
    <scope>NUCLEOTIDE SEQUENCE [LARGE SCALE GENOMIC DNA]</scope>
    <source>
        <strain evidence="7">cv. Salinas</strain>
        <tissue evidence="6">Seedlings</tissue>
    </source>
</reference>
<evidence type="ECO:0000256" key="2">
    <source>
        <dbReference type="ARBA" id="ARBA00022737"/>
    </source>
</evidence>
<feature type="region of interest" description="Disordered" evidence="4">
    <location>
        <begin position="1"/>
        <end position="31"/>
    </location>
</feature>
<dbReference type="InterPro" id="IPR046848">
    <property type="entry name" value="E_motif"/>
</dbReference>
<dbReference type="FunFam" id="1.25.40.10:FF:000073">
    <property type="entry name" value="Pentatricopeptide repeat-containing protein chloroplastic"/>
    <property type="match status" value="1"/>
</dbReference>
<dbReference type="Proteomes" id="UP000235145">
    <property type="component" value="Unassembled WGS sequence"/>
</dbReference>
<feature type="repeat" description="PPR" evidence="3">
    <location>
        <begin position="326"/>
        <end position="356"/>
    </location>
</feature>
<dbReference type="AlphaFoldDB" id="A0A9R1WBF3"/>
<dbReference type="InterPro" id="IPR002885">
    <property type="entry name" value="PPR_rpt"/>
</dbReference>
<name>A0A9R1WBF3_LACSA</name>
<dbReference type="GO" id="GO:0003723">
    <property type="term" value="F:RNA binding"/>
    <property type="evidence" value="ECO:0007669"/>
    <property type="project" value="InterPro"/>
</dbReference>
<dbReference type="PANTHER" id="PTHR47926:SF512">
    <property type="entry name" value="REPEAT (PPR) SUPERFAMILY PROTEIN, PUTATIVE-RELATED"/>
    <property type="match status" value="1"/>
</dbReference>
<dbReference type="GO" id="GO:0009451">
    <property type="term" value="P:RNA modification"/>
    <property type="evidence" value="ECO:0007669"/>
    <property type="project" value="InterPro"/>
</dbReference>
<gene>
    <name evidence="6" type="ORF">LSAT_V11C200058850</name>
</gene>
<dbReference type="NCBIfam" id="TIGR00756">
    <property type="entry name" value="PPR"/>
    <property type="match status" value="7"/>
</dbReference>
<keyword evidence="2" id="KW-0677">Repeat</keyword>
<evidence type="ECO:0000256" key="1">
    <source>
        <dbReference type="ARBA" id="ARBA00006643"/>
    </source>
</evidence>
<dbReference type="Pfam" id="PF20431">
    <property type="entry name" value="E_motif"/>
    <property type="match status" value="1"/>
</dbReference>
<dbReference type="GO" id="GO:0009793">
    <property type="term" value="P:embryo development ending in seed dormancy"/>
    <property type="evidence" value="ECO:0007669"/>
    <property type="project" value="EnsemblPlants"/>
</dbReference>
<evidence type="ECO:0000313" key="6">
    <source>
        <dbReference type="EMBL" id="KAJ0222020.1"/>
    </source>
</evidence>
<dbReference type="Gene3D" id="1.25.40.10">
    <property type="entry name" value="Tetratricopeptide repeat domain"/>
    <property type="match status" value="6"/>
</dbReference>
<dbReference type="InterPro" id="IPR046960">
    <property type="entry name" value="PPR_At4g14850-like_plant"/>
</dbReference>
<dbReference type="FunFam" id="1.25.40.10:FF:000381">
    <property type="entry name" value="Pentatricopeptide repeat-containing protein"/>
    <property type="match status" value="1"/>
</dbReference>
<dbReference type="Gramene" id="rna-gnl|WGS:NBSK|LSAT_2X24360_mrna">
    <property type="protein sequence ID" value="cds-PLY89315.1"/>
    <property type="gene ID" value="gene-LSAT_2X24360"/>
</dbReference>
<comment type="caution">
    <text evidence="6">The sequence shown here is derived from an EMBL/GenBank/DDBJ whole genome shotgun (WGS) entry which is preliminary data.</text>
</comment>
<proteinExistence type="inferred from homology"/>
<evidence type="ECO:0000313" key="7">
    <source>
        <dbReference type="Proteomes" id="UP000235145"/>
    </source>
</evidence>
<dbReference type="InterPro" id="IPR032867">
    <property type="entry name" value="DYW_dom"/>
</dbReference>
<feature type="region of interest" description="Disordered" evidence="4">
    <location>
        <begin position="39"/>
        <end position="58"/>
    </location>
</feature>
<dbReference type="Pfam" id="PF01535">
    <property type="entry name" value="PPR"/>
    <property type="match status" value="4"/>
</dbReference>
<dbReference type="EMBL" id="NBSK02000002">
    <property type="protein sequence ID" value="KAJ0222020.1"/>
    <property type="molecule type" value="Genomic_DNA"/>
</dbReference>
<dbReference type="PANTHER" id="PTHR47926">
    <property type="entry name" value="PENTATRICOPEPTIDE REPEAT-CONTAINING PROTEIN"/>
    <property type="match status" value="1"/>
</dbReference>
<accession>A0A9R1WBF3</accession>
<dbReference type="PROSITE" id="PS51375">
    <property type="entry name" value="PPR"/>
    <property type="match status" value="6"/>
</dbReference>
<feature type="compositionally biased region" description="Low complexity" evidence="4">
    <location>
        <begin position="19"/>
        <end position="31"/>
    </location>
</feature>
<dbReference type="OrthoDB" id="745501at2759"/>
<dbReference type="Pfam" id="PF13041">
    <property type="entry name" value="PPR_2"/>
    <property type="match status" value="4"/>
</dbReference>
<feature type="compositionally biased region" description="Polar residues" evidence="4">
    <location>
        <begin position="1"/>
        <end position="15"/>
    </location>
</feature>
<dbReference type="InterPro" id="IPR011990">
    <property type="entry name" value="TPR-like_helical_dom_sf"/>
</dbReference>
<evidence type="ECO:0000256" key="4">
    <source>
        <dbReference type="SAM" id="MobiDB-lite"/>
    </source>
</evidence>
<feature type="domain" description="DYW" evidence="5">
    <location>
        <begin position="782"/>
        <end position="871"/>
    </location>
</feature>
<evidence type="ECO:0000256" key="3">
    <source>
        <dbReference type="PROSITE-ProRule" id="PRU00708"/>
    </source>
</evidence>
<comment type="similarity">
    <text evidence="1">Belongs to the PPR family. PCMP-H subfamily.</text>
</comment>
<dbReference type="GO" id="GO:0008270">
    <property type="term" value="F:zinc ion binding"/>
    <property type="evidence" value="ECO:0007669"/>
    <property type="project" value="InterPro"/>
</dbReference>
<feature type="compositionally biased region" description="Polar residues" evidence="4">
    <location>
        <begin position="39"/>
        <end position="51"/>
    </location>
</feature>
<feature type="repeat" description="PPR" evidence="3">
    <location>
        <begin position="704"/>
        <end position="738"/>
    </location>
</feature>
<evidence type="ECO:0000259" key="5">
    <source>
        <dbReference type="Pfam" id="PF14432"/>
    </source>
</evidence>
<organism evidence="6 7">
    <name type="scientific">Lactuca sativa</name>
    <name type="common">Garden lettuce</name>
    <dbReference type="NCBI Taxonomy" id="4236"/>
    <lineage>
        <taxon>Eukaryota</taxon>
        <taxon>Viridiplantae</taxon>
        <taxon>Streptophyta</taxon>
        <taxon>Embryophyta</taxon>
        <taxon>Tracheophyta</taxon>
        <taxon>Spermatophyta</taxon>
        <taxon>Magnoliopsida</taxon>
        <taxon>eudicotyledons</taxon>
        <taxon>Gunneridae</taxon>
        <taxon>Pentapetalae</taxon>
        <taxon>asterids</taxon>
        <taxon>campanulids</taxon>
        <taxon>Asterales</taxon>
        <taxon>Asteraceae</taxon>
        <taxon>Cichorioideae</taxon>
        <taxon>Cichorieae</taxon>
        <taxon>Lactucinae</taxon>
        <taxon>Lactuca</taxon>
    </lineage>
</organism>
<protein>
    <recommendedName>
        <fullName evidence="5">DYW domain-containing protein</fullName>
    </recommendedName>
</protein>
<dbReference type="FunFam" id="1.25.40.10:FF:002102">
    <property type="entry name" value="Pentatricopeptide repeat-containing protein103"/>
    <property type="match status" value="1"/>
</dbReference>